<evidence type="ECO:0000313" key="3">
    <source>
        <dbReference type="EMBL" id="KLN58458.1"/>
    </source>
</evidence>
<dbReference type="AlphaFoldDB" id="A0A0H2M821"/>
<evidence type="ECO:0000256" key="2">
    <source>
        <dbReference type="SAM" id="SignalP"/>
    </source>
</evidence>
<comment type="caution">
    <text evidence="3">The sequence shown here is derived from an EMBL/GenBank/DDBJ whole genome shotgun (WGS) entry which is preliminary data.</text>
</comment>
<dbReference type="Proteomes" id="UP000035170">
    <property type="component" value="Unassembled WGS sequence"/>
</dbReference>
<dbReference type="Gene3D" id="3.40.190.150">
    <property type="entry name" value="Bordetella uptake gene, domain 1"/>
    <property type="match status" value="1"/>
</dbReference>
<dbReference type="PANTHER" id="PTHR42928">
    <property type="entry name" value="TRICARBOXYLATE-BINDING PROTEIN"/>
    <property type="match status" value="1"/>
</dbReference>
<gene>
    <name evidence="3" type="ORF">VPARA_05730</name>
</gene>
<dbReference type="Pfam" id="PF03401">
    <property type="entry name" value="TctC"/>
    <property type="match status" value="1"/>
</dbReference>
<sequence>MKNGHRFANSRRRIIKAIACGLTLSPFLAAPAYADWPSDKVIRIIVPFAAGGATDLLGRTLAVELGKSLKQSVIVENRAGAGGSLGAQAVAISPADGYTLLLASGSMFTVNQYIYSKLPYSLDDFAPITKIASGPMVITVNASLPVKTTKELIEYAKARPGKLSFSSAGVGSQTHMAGEAFTDAAGIELVHVPYKGEGPAYADLMAGVIEVAAANINAISPLLKGGRLRALSVTGKERSPLLPNVPTTAEDGVPGFEFTGWFALMAPKGTPQPAIDRLLAESKVAVEQPSMKRYFADQGMYATIAPPAQLKDEIVKESATWKALVAKKKITAN</sequence>
<dbReference type="SUPFAM" id="SSF53850">
    <property type="entry name" value="Periplasmic binding protein-like II"/>
    <property type="match status" value="1"/>
</dbReference>
<dbReference type="CDD" id="cd07012">
    <property type="entry name" value="PBP2_Bug_TTT"/>
    <property type="match status" value="1"/>
</dbReference>
<comment type="similarity">
    <text evidence="1">Belongs to the UPF0065 (bug) family.</text>
</comment>
<accession>A0A0H2M821</accession>
<dbReference type="RefSeq" id="WP_047783207.1">
    <property type="nucleotide sequence ID" value="NZ_JZWI01000003.1"/>
</dbReference>
<keyword evidence="4" id="KW-1185">Reference proteome</keyword>
<reference evidence="3 4" key="1">
    <citation type="submission" date="2015-03" db="EMBL/GenBank/DDBJ databases">
        <title>Genome sequence of Variovorax paradoxus TBEA6.</title>
        <authorList>
            <person name="Poehlein A."/>
            <person name="Schuldes J."/>
            <person name="Wuebbeler J.H."/>
            <person name="Hiessl S."/>
            <person name="Steinbuechel A."/>
            <person name="Daniel R."/>
        </authorList>
    </citation>
    <scope>NUCLEOTIDE SEQUENCE [LARGE SCALE GENOMIC DNA]</scope>
    <source>
        <strain evidence="3 4">TBEA6</strain>
    </source>
</reference>
<protein>
    <submittedName>
        <fullName evidence="3">Tripartite tricarboxylate transporter family receptor</fullName>
    </submittedName>
</protein>
<evidence type="ECO:0000313" key="4">
    <source>
        <dbReference type="Proteomes" id="UP000035170"/>
    </source>
</evidence>
<feature type="chain" id="PRO_5002596850" evidence="2">
    <location>
        <begin position="35"/>
        <end position="333"/>
    </location>
</feature>
<dbReference type="EMBL" id="JZWI01000003">
    <property type="protein sequence ID" value="KLN58458.1"/>
    <property type="molecule type" value="Genomic_DNA"/>
</dbReference>
<dbReference type="PIRSF" id="PIRSF017082">
    <property type="entry name" value="YflP"/>
    <property type="match status" value="1"/>
</dbReference>
<dbReference type="Gene3D" id="3.40.190.10">
    <property type="entry name" value="Periplasmic binding protein-like II"/>
    <property type="match status" value="1"/>
</dbReference>
<feature type="signal peptide" evidence="2">
    <location>
        <begin position="1"/>
        <end position="34"/>
    </location>
</feature>
<name>A0A0H2M821_VARPD</name>
<keyword evidence="3" id="KW-0675">Receptor</keyword>
<dbReference type="PANTHER" id="PTHR42928:SF5">
    <property type="entry name" value="BLR1237 PROTEIN"/>
    <property type="match status" value="1"/>
</dbReference>
<evidence type="ECO:0000256" key="1">
    <source>
        <dbReference type="ARBA" id="ARBA00006987"/>
    </source>
</evidence>
<dbReference type="InterPro" id="IPR042100">
    <property type="entry name" value="Bug_dom1"/>
</dbReference>
<keyword evidence="2" id="KW-0732">Signal</keyword>
<organism evidence="3 4">
    <name type="scientific">Variovorax paradoxus</name>
    <dbReference type="NCBI Taxonomy" id="34073"/>
    <lineage>
        <taxon>Bacteria</taxon>
        <taxon>Pseudomonadati</taxon>
        <taxon>Pseudomonadota</taxon>
        <taxon>Betaproteobacteria</taxon>
        <taxon>Burkholderiales</taxon>
        <taxon>Comamonadaceae</taxon>
        <taxon>Variovorax</taxon>
    </lineage>
</organism>
<dbReference type="InterPro" id="IPR005064">
    <property type="entry name" value="BUG"/>
</dbReference>
<proteinExistence type="inferred from homology"/>
<dbReference type="PATRIC" id="fig|34073.19.peg.578"/>